<dbReference type="PANTHER" id="PTHR37812:SF1">
    <property type="entry name" value="MU-LIKE PROPHAGE FLUMU PROTEIN C"/>
    <property type="match status" value="1"/>
</dbReference>
<dbReference type="InterPro" id="IPR052411">
    <property type="entry name" value="c-mor_Regulatory_Protein"/>
</dbReference>
<gene>
    <name evidence="2" type="ORF">ACFFJ8_25385</name>
</gene>
<dbReference type="NCBIfam" id="NF040785">
    <property type="entry name" value="CD3324_fam"/>
    <property type="match status" value="1"/>
</dbReference>
<dbReference type="EMBL" id="JBHLVF010000041">
    <property type="protein sequence ID" value="MFC0394681.1"/>
    <property type="molecule type" value="Genomic_DNA"/>
</dbReference>
<dbReference type="InterPro" id="IPR009057">
    <property type="entry name" value="Homeodomain-like_sf"/>
</dbReference>
<evidence type="ECO:0000313" key="2">
    <source>
        <dbReference type="EMBL" id="MFC0394681.1"/>
    </source>
</evidence>
<evidence type="ECO:0000313" key="3">
    <source>
        <dbReference type="Proteomes" id="UP001589818"/>
    </source>
</evidence>
<evidence type="ECO:0000259" key="1">
    <source>
        <dbReference type="Pfam" id="PF08765"/>
    </source>
</evidence>
<dbReference type="SUPFAM" id="SSF46689">
    <property type="entry name" value="Homeodomain-like"/>
    <property type="match status" value="1"/>
</dbReference>
<name>A0ABV6JFJ1_9BACL</name>
<dbReference type="RefSeq" id="WP_204815857.1">
    <property type="nucleotide sequence ID" value="NZ_JANHOF010000001.1"/>
</dbReference>
<keyword evidence="3" id="KW-1185">Reference proteome</keyword>
<dbReference type="InterPro" id="IPR049739">
    <property type="entry name" value="YraL-like"/>
</dbReference>
<feature type="domain" description="Mor transcription activator" evidence="1">
    <location>
        <begin position="5"/>
        <end position="87"/>
    </location>
</feature>
<organism evidence="2 3">
    <name type="scientific">Paenibacillus mendelii</name>
    <dbReference type="NCBI Taxonomy" id="206163"/>
    <lineage>
        <taxon>Bacteria</taxon>
        <taxon>Bacillati</taxon>
        <taxon>Bacillota</taxon>
        <taxon>Bacilli</taxon>
        <taxon>Bacillales</taxon>
        <taxon>Paenibacillaceae</taxon>
        <taxon>Paenibacillus</taxon>
    </lineage>
</organism>
<dbReference type="Pfam" id="PF08765">
    <property type="entry name" value="Mor"/>
    <property type="match status" value="1"/>
</dbReference>
<dbReference type="InterPro" id="IPR014875">
    <property type="entry name" value="Mor_transcription_activator"/>
</dbReference>
<accession>A0ABV6JFJ1</accession>
<comment type="caution">
    <text evidence="2">The sequence shown here is derived from an EMBL/GenBank/DDBJ whole genome shotgun (WGS) entry which is preliminary data.</text>
</comment>
<dbReference type="PANTHER" id="PTHR37812">
    <property type="entry name" value="MU-LIKE PROPHAGE FLUMU PROTEIN C"/>
    <property type="match status" value="1"/>
</dbReference>
<dbReference type="Gene3D" id="1.10.10.60">
    <property type="entry name" value="Homeodomain-like"/>
    <property type="match status" value="1"/>
</dbReference>
<proteinExistence type="predicted"/>
<dbReference type="Proteomes" id="UP001589818">
    <property type="component" value="Unassembled WGS sequence"/>
</dbReference>
<protein>
    <submittedName>
        <fullName evidence="2">CD3324 family protein</fullName>
    </submittedName>
</protein>
<reference evidence="2 3" key="1">
    <citation type="submission" date="2024-09" db="EMBL/GenBank/DDBJ databases">
        <authorList>
            <person name="Sun Q."/>
            <person name="Mori K."/>
        </authorList>
    </citation>
    <scope>NUCLEOTIDE SEQUENCE [LARGE SCALE GENOMIC DNA]</scope>
    <source>
        <strain evidence="2 3">CCM 4839</strain>
    </source>
</reference>
<sequence length="89" mass="10680">MRYKNAEFLPAELLAQIQEYVSGEYLYIPRKKGDEKSWGEINGSKRRYVLRNREIYEAYYAGKKVTDLVHEYFLSENTIRKIIAIERQK</sequence>